<protein>
    <submittedName>
        <fullName evidence="3">Substrate-binding region of ABC-type glycine betaine transport system</fullName>
    </submittedName>
</protein>
<dbReference type="EMBL" id="AFGF01000056">
    <property type="protein sequence ID" value="EGO64470.1"/>
    <property type="molecule type" value="Genomic_DNA"/>
</dbReference>
<dbReference type="PROSITE" id="PS51257">
    <property type="entry name" value="PROKAR_LIPOPROTEIN"/>
    <property type="match status" value="1"/>
</dbReference>
<reference evidence="3 4" key="1">
    <citation type="journal article" date="2011" name="EMBO J.">
        <title>Structural diversity of bacterial flagellar motors.</title>
        <authorList>
            <person name="Chen S."/>
            <person name="Beeby M."/>
            <person name="Murphy G.E."/>
            <person name="Leadbetter J.R."/>
            <person name="Hendrixson D.R."/>
            <person name="Briegel A."/>
            <person name="Li Z."/>
            <person name="Shi J."/>
            <person name="Tocheva E.I."/>
            <person name="Muller A."/>
            <person name="Dobro M.J."/>
            <person name="Jensen G.J."/>
        </authorList>
    </citation>
    <scope>NUCLEOTIDE SEQUENCE [LARGE SCALE GENOMIC DNA]</scope>
    <source>
        <strain evidence="3 4">DSM 6540</strain>
    </source>
</reference>
<dbReference type="RefSeq" id="WP_004573232.1">
    <property type="nucleotide sequence ID" value="NZ_AFGF01000056.1"/>
</dbReference>
<organism evidence="3 4">
    <name type="scientific">Acetonema longum DSM 6540</name>
    <dbReference type="NCBI Taxonomy" id="1009370"/>
    <lineage>
        <taxon>Bacteria</taxon>
        <taxon>Bacillati</taxon>
        <taxon>Bacillota</taxon>
        <taxon>Negativicutes</taxon>
        <taxon>Acetonemataceae</taxon>
        <taxon>Acetonema</taxon>
    </lineage>
</organism>
<name>F7NHU5_9FIRM</name>
<dbReference type="Gene3D" id="3.40.190.10">
    <property type="entry name" value="Periplasmic binding protein-like II"/>
    <property type="match status" value="1"/>
</dbReference>
<keyword evidence="1" id="KW-0732">Signal</keyword>
<dbReference type="STRING" id="1009370.ALO_08213"/>
<evidence type="ECO:0000259" key="2">
    <source>
        <dbReference type="Pfam" id="PF04069"/>
    </source>
</evidence>
<evidence type="ECO:0000256" key="1">
    <source>
        <dbReference type="SAM" id="SignalP"/>
    </source>
</evidence>
<gene>
    <name evidence="3" type="ORF">ALO_08213</name>
</gene>
<accession>F7NHU5</accession>
<dbReference type="Proteomes" id="UP000003240">
    <property type="component" value="Unassembled WGS sequence"/>
</dbReference>
<dbReference type="InterPro" id="IPR007210">
    <property type="entry name" value="ABC_Gly_betaine_transp_sub-bd"/>
</dbReference>
<dbReference type="SUPFAM" id="SSF53850">
    <property type="entry name" value="Periplasmic binding protein-like II"/>
    <property type="match status" value="1"/>
</dbReference>
<dbReference type="Pfam" id="PF04069">
    <property type="entry name" value="OpuAC"/>
    <property type="match status" value="1"/>
</dbReference>
<evidence type="ECO:0000313" key="3">
    <source>
        <dbReference type="EMBL" id="EGO64470.1"/>
    </source>
</evidence>
<dbReference type="AlphaFoldDB" id="F7NHU5"/>
<dbReference type="eggNOG" id="COG1732">
    <property type="taxonomic scope" value="Bacteria"/>
</dbReference>
<feature type="domain" description="ABC-type glycine betaine transport system substrate-binding" evidence="2">
    <location>
        <begin position="29"/>
        <end position="291"/>
    </location>
</feature>
<evidence type="ECO:0000313" key="4">
    <source>
        <dbReference type="Proteomes" id="UP000003240"/>
    </source>
</evidence>
<dbReference type="OrthoDB" id="9801163at2"/>
<feature type="signal peptide" evidence="1">
    <location>
        <begin position="1"/>
        <end position="23"/>
    </location>
</feature>
<proteinExistence type="predicted"/>
<dbReference type="CDD" id="cd13528">
    <property type="entry name" value="PBP2_osmoprotectants"/>
    <property type="match status" value="1"/>
</dbReference>
<dbReference type="GO" id="GO:0022857">
    <property type="term" value="F:transmembrane transporter activity"/>
    <property type="evidence" value="ECO:0007669"/>
    <property type="project" value="InterPro"/>
</dbReference>
<keyword evidence="4" id="KW-1185">Reference proteome</keyword>
<feature type="chain" id="PRO_5003359181" evidence="1">
    <location>
        <begin position="24"/>
        <end position="297"/>
    </location>
</feature>
<dbReference type="Gene3D" id="3.40.190.120">
    <property type="entry name" value="Osmoprotection protein (prox), domain 2"/>
    <property type="match status" value="1"/>
</dbReference>
<sequence>MKKISWLLLVIFLAAAVAGCSLGSDKSDRIVIGGKNFTEQDILVYMMKYIIEDKTGLAVETKPFLGGTSIVAQALDRGDIQIYAEYTGTALINLLQQPLINDPQKAYEKVAQIYRDQKQITWLKPFGFNNTYTLTMREDKAAEMGIEKFSDLIVKAPNLVMGCTPEFLERPDGYKGLREAYGLNFKNVNGMDPGLTYAAARDGKVDVIDGFATDGRIPAFKLKVLQDDKNFFPPYYAAPIVREDLLKRHPQIADALNLLAGKISNEEMAALNAQVDLEKKDAKEVARQWLKSQGLIQ</sequence>
<comment type="caution">
    <text evidence="3">The sequence shown here is derived from an EMBL/GenBank/DDBJ whole genome shotgun (WGS) entry which is preliminary data.</text>
</comment>
<dbReference type="GO" id="GO:0043190">
    <property type="term" value="C:ATP-binding cassette (ABC) transporter complex"/>
    <property type="evidence" value="ECO:0007669"/>
    <property type="project" value="InterPro"/>
</dbReference>